<dbReference type="Proteomes" id="UP001153269">
    <property type="component" value="Unassembled WGS sequence"/>
</dbReference>
<keyword evidence="2" id="KW-1185">Reference proteome</keyword>
<dbReference type="EMBL" id="CADEAL010000395">
    <property type="protein sequence ID" value="CAB1419536.1"/>
    <property type="molecule type" value="Genomic_DNA"/>
</dbReference>
<reference evidence="1" key="1">
    <citation type="submission" date="2020-03" db="EMBL/GenBank/DDBJ databases">
        <authorList>
            <person name="Weist P."/>
        </authorList>
    </citation>
    <scope>NUCLEOTIDE SEQUENCE</scope>
</reference>
<sequence>MSGSGHTTLMRCPDGRMRDKQGEEGWKMWSDRVYRWDPRISVYVDVALPIQESTQSCCHQLIPCAFITSRCCSMLAATVTSGSLQPHWARKTMCMALALDRNCQRISDNLDKGCEQAWS</sequence>
<proteinExistence type="predicted"/>
<comment type="caution">
    <text evidence="1">The sequence shown here is derived from an EMBL/GenBank/DDBJ whole genome shotgun (WGS) entry which is preliminary data.</text>
</comment>
<dbReference type="AlphaFoldDB" id="A0A9N7YBD4"/>
<organism evidence="1 2">
    <name type="scientific">Pleuronectes platessa</name>
    <name type="common">European plaice</name>
    <dbReference type="NCBI Taxonomy" id="8262"/>
    <lineage>
        <taxon>Eukaryota</taxon>
        <taxon>Metazoa</taxon>
        <taxon>Chordata</taxon>
        <taxon>Craniata</taxon>
        <taxon>Vertebrata</taxon>
        <taxon>Euteleostomi</taxon>
        <taxon>Actinopterygii</taxon>
        <taxon>Neopterygii</taxon>
        <taxon>Teleostei</taxon>
        <taxon>Neoteleostei</taxon>
        <taxon>Acanthomorphata</taxon>
        <taxon>Carangaria</taxon>
        <taxon>Pleuronectiformes</taxon>
        <taxon>Pleuronectoidei</taxon>
        <taxon>Pleuronectidae</taxon>
        <taxon>Pleuronectes</taxon>
    </lineage>
</organism>
<evidence type="ECO:0000313" key="1">
    <source>
        <dbReference type="EMBL" id="CAB1419536.1"/>
    </source>
</evidence>
<evidence type="ECO:0000313" key="2">
    <source>
        <dbReference type="Proteomes" id="UP001153269"/>
    </source>
</evidence>
<protein>
    <submittedName>
        <fullName evidence="1">Uncharacterized protein</fullName>
    </submittedName>
</protein>
<name>A0A9N7YBD4_PLEPL</name>
<accession>A0A9N7YBD4</accession>
<gene>
    <name evidence="1" type="ORF">PLEPLA_LOCUS7384</name>
</gene>